<dbReference type="EMBL" id="JANJYJ010000003">
    <property type="protein sequence ID" value="KAK3221802.1"/>
    <property type="molecule type" value="Genomic_DNA"/>
</dbReference>
<organism evidence="1 2">
    <name type="scientific">Dipteronia sinensis</name>
    <dbReference type="NCBI Taxonomy" id="43782"/>
    <lineage>
        <taxon>Eukaryota</taxon>
        <taxon>Viridiplantae</taxon>
        <taxon>Streptophyta</taxon>
        <taxon>Embryophyta</taxon>
        <taxon>Tracheophyta</taxon>
        <taxon>Spermatophyta</taxon>
        <taxon>Magnoliopsida</taxon>
        <taxon>eudicotyledons</taxon>
        <taxon>Gunneridae</taxon>
        <taxon>Pentapetalae</taxon>
        <taxon>rosids</taxon>
        <taxon>malvids</taxon>
        <taxon>Sapindales</taxon>
        <taxon>Sapindaceae</taxon>
        <taxon>Hippocastanoideae</taxon>
        <taxon>Acereae</taxon>
        <taxon>Dipteronia</taxon>
    </lineage>
</organism>
<accession>A0AAE0AQN8</accession>
<reference evidence="1" key="1">
    <citation type="journal article" date="2023" name="Plant J.">
        <title>Genome sequences and population genomics provide insights into the demographic history, inbreeding, and mutation load of two 'living fossil' tree species of Dipteronia.</title>
        <authorList>
            <person name="Feng Y."/>
            <person name="Comes H.P."/>
            <person name="Chen J."/>
            <person name="Zhu S."/>
            <person name="Lu R."/>
            <person name="Zhang X."/>
            <person name="Li P."/>
            <person name="Qiu J."/>
            <person name="Olsen K.M."/>
            <person name="Qiu Y."/>
        </authorList>
    </citation>
    <scope>NUCLEOTIDE SEQUENCE</scope>
    <source>
        <strain evidence="1">NBL</strain>
    </source>
</reference>
<dbReference type="PANTHER" id="PTHR33710:SF77">
    <property type="entry name" value="DNASE I-LIKE SUPERFAMILY PROTEIN"/>
    <property type="match status" value="1"/>
</dbReference>
<evidence type="ECO:0000313" key="2">
    <source>
        <dbReference type="Proteomes" id="UP001281410"/>
    </source>
</evidence>
<dbReference type="AlphaFoldDB" id="A0AAE0AQN8"/>
<dbReference type="PANTHER" id="PTHR33710">
    <property type="entry name" value="BNAC02G09200D PROTEIN"/>
    <property type="match status" value="1"/>
</dbReference>
<dbReference type="InterPro" id="IPR036691">
    <property type="entry name" value="Endo/exonu/phosph_ase_sf"/>
</dbReference>
<protein>
    <recommendedName>
        <fullName evidence="3">Exo_endo_phos domain-containing protein</fullName>
    </recommendedName>
</protein>
<dbReference type="SUPFAM" id="SSF56219">
    <property type="entry name" value="DNase I-like"/>
    <property type="match status" value="1"/>
</dbReference>
<sequence>MGFYGHPVAAKRYHSWTLLKRLKDISDLPWLCVGDFNEILYGFEKQGGLNRPKALMDGFRECVDVCGLEDLGFLGPAFSWSNKRSVGHIQEIIDRGFSCLQ</sequence>
<proteinExistence type="predicted"/>
<gene>
    <name evidence="1" type="ORF">Dsin_008827</name>
</gene>
<evidence type="ECO:0000313" key="1">
    <source>
        <dbReference type="EMBL" id="KAK3221802.1"/>
    </source>
</evidence>
<keyword evidence="2" id="KW-1185">Reference proteome</keyword>
<dbReference type="Gene3D" id="3.60.10.10">
    <property type="entry name" value="Endonuclease/exonuclease/phosphatase"/>
    <property type="match status" value="1"/>
</dbReference>
<comment type="caution">
    <text evidence="1">The sequence shown here is derived from an EMBL/GenBank/DDBJ whole genome shotgun (WGS) entry which is preliminary data.</text>
</comment>
<evidence type="ECO:0008006" key="3">
    <source>
        <dbReference type="Google" id="ProtNLM"/>
    </source>
</evidence>
<dbReference type="Proteomes" id="UP001281410">
    <property type="component" value="Unassembled WGS sequence"/>
</dbReference>
<name>A0AAE0AQN8_9ROSI</name>